<dbReference type="PANTHER" id="PTHR43377:SF1">
    <property type="entry name" value="BILIVERDIN REDUCTASE A"/>
    <property type="match status" value="1"/>
</dbReference>
<proteinExistence type="predicted"/>
<dbReference type="Gene3D" id="3.40.50.720">
    <property type="entry name" value="NAD(P)-binding Rossmann-like Domain"/>
    <property type="match status" value="1"/>
</dbReference>
<name>A0A927FDM2_9BACT</name>
<dbReference type="SUPFAM" id="SSF51735">
    <property type="entry name" value="NAD(P)-binding Rossmann-fold domains"/>
    <property type="match status" value="1"/>
</dbReference>
<evidence type="ECO:0000259" key="1">
    <source>
        <dbReference type="Pfam" id="PF01408"/>
    </source>
</evidence>
<feature type="domain" description="GFO/IDH/MocA-like oxidoreductase" evidence="2">
    <location>
        <begin position="138"/>
        <end position="270"/>
    </location>
</feature>
<feature type="domain" description="Gfo/Idh/MocA-like oxidoreductase N-terminal" evidence="1">
    <location>
        <begin position="4"/>
        <end position="130"/>
    </location>
</feature>
<comment type="caution">
    <text evidence="3">The sequence shown here is derived from an EMBL/GenBank/DDBJ whole genome shotgun (WGS) entry which is preliminary data.</text>
</comment>
<sequence>MIPNIAIIGVGGYGKVHLRHLLDFHKRGEASLTAAVALPVDRTASLTDELNSIGCRIHASLEELIDALPELAVDLAIVTTPIHLHADMSIALLQAGVHVLVEKPLTASREEAQRISHAIKSSGRQLSVGFQYLHAPEVRELHQLLYSGSIGRLEKISIHGAWPRSHSYYCRNNWAGRLELNGSPVLDSPINNAMSHFVMLALSLGSPPGQAPATPSSISAELYRIQRIDSFDTAVVKTKIRNGPDIEIYCTHSSERIAAPRLKIIGTKGRGEWIQDTFATLEGEADFNWRQEAHPEAHTRECMLRDVISKLKDPSSFACLPEIAVHHVGLVGNLHRHVPITLVPEDRTRQREQDGAIFTYLPGLDELLENASNSSKHLHELGADWAVAPITFSPTDLT</sequence>
<dbReference type="InterPro" id="IPR055170">
    <property type="entry name" value="GFO_IDH_MocA-like_dom"/>
</dbReference>
<organism evidence="3 4">
    <name type="scientific">Pelagicoccus enzymogenes</name>
    <dbReference type="NCBI Taxonomy" id="2773457"/>
    <lineage>
        <taxon>Bacteria</taxon>
        <taxon>Pseudomonadati</taxon>
        <taxon>Verrucomicrobiota</taxon>
        <taxon>Opitutia</taxon>
        <taxon>Puniceicoccales</taxon>
        <taxon>Pelagicoccaceae</taxon>
        <taxon>Pelagicoccus</taxon>
    </lineage>
</organism>
<dbReference type="PANTHER" id="PTHR43377">
    <property type="entry name" value="BILIVERDIN REDUCTASE A"/>
    <property type="match status" value="1"/>
</dbReference>
<evidence type="ECO:0000313" key="4">
    <source>
        <dbReference type="Proteomes" id="UP000622317"/>
    </source>
</evidence>
<dbReference type="EMBL" id="JACYFG010000061">
    <property type="protein sequence ID" value="MBD5782456.1"/>
    <property type="molecule type" value="Genomic_DNA"/>
</dbReference>
<evidence type="ECO:0000259" key="2">
    <source>
        <dbReference type="Pfam" id="PF22725"/>
    </source>
</evidence>
<dbReference type="RefSeq" id="WP_191619537.1">
    <property type="nucleotide sequence ID" value="NZ_JACYFG010000061.1"/>
</dbReference>
<dbReference type="Pfam" id="PF01408">
    <property type="entry name" value="GFO_IDH_MocA"/>
    <property type="match status" value="1"/>
</dbReference>
<dbReference type="InterPro" id="IPR051450">
    <property type="entry name" value="Gfo/Idh/MocA_Oxidoreductases"/>
</dbReference>
<dbReference type="InterPro" id="IPR000683">
    <property type="entry name" value="Gfo/Idh/MocA-like_OxRdtase_N"/>
</dbReference>
<dbReference type="SUPFAM" id="SSF55347">
    <property type="entry name" value="Glyceraldehyde-3-phosphate dehydrogenase-like, C-terminal domain"/>
    <property type="match status" value="1"/>
</dbReference>
<dbReference type="Gene3D" id="3.30.360.10">
    <property type="entry name" value="Dihydrodipicolinate Reductase, domain 2"/>
    <property type="match status" value="1"/>
</dbReference>
<protein>
    <submittedName>
        <fullName evidence="3">Gfo/Idh/MocA family oxidoreductase</fullName>
    </submittedName>
</protein>
<dbReference type="Pfam" id="PF22725">
    <property type="entry name" value="GFO_IDH_MocA_C3"/>
    <property type="match status" value="1"/>
</dbReference>
<accession>A0A927FDM2</accession>
<reference evidence="3" key="1">
    <citation type="submission" date="2020-09" db="EMBL/GenBank/DDBJ databases">
        <title>Pelagicoccus enzymogenes sp. nov. with an EPS production, isolated from marine sediment.</title>
        <authorList>
            <person name="Feng X."/>
        </authorList>
    </citation>
    <scope>NUCLEOTIDE SEQUENCE</scope>
    <source>
        <strain evidence="3">NFK12</strain>
    </source>
</reference>
<dbReference type="GO" id="GO:0000166">
    <property type="term" value="F:nucleotide binding"/>
    <property type="evidence" value="ECO:0007669"/>
    <property type="project" value="InterPro"/>
</dbReference>
<evidence type="ECO:0000313" key="3">
    <source>
        <dbReference type="EMBL" id="MBD5782456.1"/>
    </source>
</evidence>
<dbReference type="AlphaFoldDB" id="A0A927FDM2"/>
<gene>
    <name evidence="3" type="ORF">IEN85_23360</name>
</gene>
<dbReference type="InterPro" id="IPR036291">
    <property type="entry name" value="NAD(P)-bd_dom_sf"/>
</dbReference>
<dbReference type="Proteomes" id="UP000622317">
    <property type="component" value="Unassembled WGS sequence"/>
</dbReference>
<keyword evidence="4" id="KW-1185">Reference proteome</keyword>